<evidence type="ECO:0008006" key="3">
    <source>
        <dbReference type="Google" id="ProtNLM"/>
    </source>
</evidence>
<dbReference type="STRING" id="683960.A0A1E3P5U7"/>
<accession>A0A1E3P5U7</accession>
<evidence type="ECO:0000313" key="1">
    <source>
        <dbReference type="EMBL" id="ODQ60753.1"/>
    </source>
</evidence>
<name>A0A1E3P5U7_WICAA</name>
<dbReference type="GeneID" id="30197964"/>
<dbReference type="PANTHER" id="PTHR12975">
    <property type="entry name" value="TRANSPORT PROTEIN TRAPP"/>
    <property type="match status" value="1"/>
</dbReference>
<gene>
    <name evidence="1" type="ORF">WICANDRAFT_16906</name>
</gene>
<protein>
    <recommendedName>
        <fullName evidence="3">Trafficking protein particle complex III-specific subunit 85</fullName>
    </recommendedName>
</protein>
<dbReference type="PANTHER" id="PTHR12975:SF6">
    <property type="entry name" value="TRAFFICKING PROTEIN PARTICLE COMPLEX SUBUNIT 8"/>
    <property type="match status" value="1"/>
</dbReference>
<feature type="non-terminal residue" evidence="1">
    <location>
        <position position="1"/>
    </location>
</feature>
<keyword evidence="2" id="KW-1185">Reference proteome</keyword>
<dbReference type="Pfam" id="PF12739">
    <property type="entry name" value="TRAPPC-Trs85"/>
    <property type="match status" value="1"/>
</dbReference>
<sequence>KRLITSAFSPQITIASSEEVDKIAAGFGFHSFFQLLKPFGDHIQHKFQIKDSQLVSRVADDFSVRFTRPLSDLLSVQEAEIKERHKIQLFNQHSFELLLAEYIQSIDLHLKNAKKNNDKALEILLKDSIYMKFFTKLLSSSTITSFESINHPVASFIIISANDTYDHARHMLIDFKSTKLPEFMSIDDILPIFLIVHDESQESDQKKAFQLKDHIKKQLFADAFVLGLSTNKEANPQMLLPPLLSSIDEELQNTHLTSIGTPTLPASTITSIYQVLKDIIQRKIIPFMEKKIATWDDQVISPRKSITGRLFNVSKRYFGGSKNQQTGGEHSSNYNLERGSYGSGSVEALTRKLADWSFMLRDYRYAYTTYELARKDFLSDKAWPHLASAQEMAAVSLLMGATNITSKIKNDTIDPLVDSSNYTFLARCGLKTYALRSILIVSELFCTLRDGWSSAPAALKWVRKALSDNLVGRIGKSLLLERVAYINSIYMSSQAKIILSKKLLHPEEKTEETKELEALNPLKLQKDNMATIGLTNNRKAALWNLIAAKDWDPVSQPLQVQICLDMTKDVY</sequence>
<organism evidence="1 2">
    <name type="scientific">Wickerhamomyces anomalus (strain ATCC 58044 / CBS 1984 / NCYC 433 / NRRL Y-366-8)</name>
    <name type="common">Yeast</name>
    <name type="synonym">Hansenula anomala</name>
    <dbReference type="NCBI Taxonomy" id="683960"/>
    <lineage>
        <taxon>Eukaryota</taxon>
        <taxon>Fungi</taxon>
        <taxon>Dikarya</taxon>
        <taxon>Ascomycota</taxon>
        <taxon>Saccharomycotina</taxon>
        <taxon>Saccharomycetes</taxon>
        <taxon>Phaffomycetales</taxon>
        <taxon>Wickerhamomycetaceae</taxon>
        <taxon>Wickerhamomyces</taxon>
    </lineage>
</organism>
<proteinExistence type="predicted"/>
<feature type="non-terminal residue" evidence="1">
    <location>
        <position position="571"/>
    </location>
</feature>
<dbReference type="RefSeq" id="XP_019039960.1">
    <property type="nucleotide sequence ID" value="XM_019180718.1"/>
</dbReference>
<dbReference type="OrthoDB" id="203724at2759"/>
<dbReference type="GO" id="GO:1990072">
    <property type="term" value="C:TRAPPIII protein complex"/>
    <property type="evidence" value="ECO:0007669"/>
    <property type="project" value="TreeGrafter"/>
</dbReference>
<dbReference type="EMBL" id="KV454209">
    <property type="protein sequence ID" value="ODQ60753.1"/>
    <property type="molecule type" value="Genomic_DNA"/>
</dbReference>
<dbReference type="AlphaFoldDB" id="A0A1E3P5U7"/>
<dbReference type="InterPro" id="IPR024420">
    <property type="entry name" value="TRAPP_III_complex_Trs85"/>
</dbReference>
<evidence type="ECO:0000313" key="2">
    <source>
        <dbReference type="Proteomes" id="UP000094112"/>
    </source>
</evidence>
<dbReference type="Proteomes" id="UP000094112">
    <property type="component" value="Unassembled WGS sequence"/>
</dbReference>
<reference evidence="1 2" key="1">
    <citation type="journal article" date="2016" name="Proc. Natl. Acad. Sci. U.S.A.">
        <title>Comparative genomics of biotechnologically important yeasts.</title>
        <authorList>
            <person name="Riley R."/>
            <person name="Haridas S."/>
            <person name="Wolfe K.H."/>
            <person name="Lopes M.R."/>
            <person name="Hittinger C.T."/>
            <person name="Goeker M."/>
            <person name="Salamov A.A."/>
            <person name="Wisecaver J.H."/>
            <person name="Long T.M."/>
            <person name="Calvey C.H."/>
            <person name="Aerts A.L."/>
            <person name="Barry K.W."/>
            <person name="Choi C."/>
            <person name="Clum A."/>
            <person name="Coughlan A.Y."/>
            <person name="Deshpande S."/>
            <person name="Douglass A.P."/>
            <person name="Hanson S.J."/>
            <person name="Klenk H.-P."/>
            <person name="LaButti K.M."/>
            <person name="Lapidus A."/>
            <person name="Lindquist E.A."/>
            <person name="Lipzen A.M."/>
            <person name="Meier-Kolthoff J.P."/>
            <person name="Ohm R.A."/>
            <person name="Otillar R.P."/>
            <person name="Pangilinan J.L."/>
            <person name="Peng Y."/>
            <person name="Rokas A."/>
            <person name="Rosa C.A."/>
            <person name="Scheuner C."/>
            <person name="Sibirny A.A."/>
            <person name="Slot J.C."/>
            <person name="Stielow J.B."/>
            <person name="Sun H."/>
            <person name="Kurtzman C.P."/>
            <person name="Blackwell M."/>
            <person name="Grigoriev I.V."/>
            <person name="Jeffries T.W."/>
        </authorList>
    </citation>
    <scope>NUCLEOTIDE SEQUENCE [LARGE SCALE GENOMIC DNA]</scope>
    <source>
        <strain evidence="2">ATCC 58044 / CBS 1984 / NCYC 433 / NRRL Y-366-8</strain>
    </source>
</reference>